<reference evidence="2" key="1">
    <citation type="journal article" date="2020" name="mSystems">
        <title>Genome- and Community-Level Interaction Insights into Carbon Utilization and Element Cycling Functions of Hydrothermarchaeota in Hydrothermal Sediment.</title>
        <authorList>
            <person name="Zhou Z."/>
            <person name="Liu Y."/>
            <person name="Xu W."/>
            <person name="Pan J."/>
            <person name="Luo Z.H."/>
            <person name="Li M."/>
        </authorList>
    </citation>
    <scope>NUCLEOTIDE SEQUENCE [LARGE SCALE GENOMIC DNA]</scope>
    <source>
        <strain evidence="2">SpSt-500</strain>
    </source>
</reference>
<evidence type="ECO:0000259" key="1">
    <source>
        <dbReference type="SMART" id="SM01321"/>
    </source>
</evidence>
<comment type="caution">
    <text evidence="2">The sequence shown here is derived from an EMBL/GenBank/DDBJ whole genome shotgun (WGS) entry which is preliminary data.</text>
</comment>
<dbReference type="PANTHER" id="PTHR36966">
    <property type="entry name" value="REP-ASSOCIATED TYROSINE TRANSPOSASE"/>
    <property type="match status" value="1"/>
</dbReference>
<dbReference type="SMART" id="SM01321">
    <property type="entry name" value="Y1_Tnp"/>
    <property type="match status" value="1"/>
</dbReference>
<gene>
    <name evidence="2" type="ORF">ENS56_10015</name>
</gene>
<feature type="domain" description="Transposase IS200-like" evidence="1">
    <location>
        <begin position="21"/>
        <end position="170"/>
    </location>
</feature>
<dbReference type="SUPFAM" id="SSF143422">
    <property type="entry name" value="Transposase IS200-like"/>
    <property type="match status" value="1"/>
</dbReference>
<dbReference type="GO" id="GO:0006313">
    <property type="term" value="P:DNA transposition"/>
    <property type="evidence" value="ECO:0007669"/>
    <property type="project" value="InterPro"/>
</dbReference>
<dbReference type="GO" id="GO:0043565">
    <property type="term" value="F:sequence-specific DNA binding"/>
    <property type="evidence" value="ECO:0007669"/>
    <property type="project" value="TreeGrafter"/>
</dbReference>
<name>A0A832CYC4_9BACT</name>
<dbReference type="Gene3D" id="3.30.70.1290">
    <property type="entry name" value="Transposase IS200-like"/>
    <property type="match status" value="1"/>
</dbReference>
<proteinExistence type="predicted"/>
<dbReference type="PANTHER" id="PTHR36966:SF1">
    <property type="entry name" value="REP-ASSOCIATED TYROSINE TRANSPOSASE"/>
    <property type="match status" value="1"/>
</dbReference>
<accession>A0A832CYC4</accession>
<protein>
    <recommendedName>
        <fullName evidence="1">Transposase IS200-like domain-containing protein</fullName>
    </recommendedName>
</protein>
<dbReference type="EMBL" id="DSVI01000016">
    <property type="protein sequence ID" value="HGT48361.1"/>
    <property type="molecule type" value="Genomic_DNA"/>
</dbReference>
<dbReference type="AlphaFoldDB" id="A0A832CYC4"/>
<dbReference type="InterPro" id="IPR036515">
    <property type="entry name" value="Transposase_17_sf"/>
</dbReference>
<dbReference type="InterPro" id="IPR002686">
    <property type="entry name" value="Transposase_17"/>
</dbReference>
<evidence type="ECO:0000313" key="2">
    <source>
        <dbReference type="EMBL" id="HGT48361.1"/>
    </source>
</evidence>
<dbReference type="GO" id="GO:0004803">
    <property type="term" value="F:transposase activity"/>
    <property type="evidence" value="ECO:0007669"/>
    <property type="project" value="InterPro"/>
</dbReference>
<organism evidence="2">
    <name type="scientific">Ignavibacterium album</name>
    <dbReference type="NCBI Taxonomy" id="591197"/>
    <lineage>
        <taxon>Bacteria</taxon>
        <taxon>Pseudomonadati</taxon>
        <taxon>Ignavibacteriota</taxon>
        <taxon>Ignavibacteria</taxon>
        <taxon>Ignavibacteriales</taxon>
        <taxon>Ignavibacteriaceae</taxon>
        <taxon>Ignavibacterium</taxon>
    </lineage>
</organism>
<sequence length="182" mass="21707">MKYNPEKHHRHSIRLKEYDYSQPGAYFETIVTHQRQCLFGEIANNEMILNDYGKIAEQCWNDIPKHFPNAIMDEFVIMPNHIHGIIILNKLKYDNKNIIVGAKNFSPLQNERPRGTTQTIGSIVRGFKIGVTKWFHQNSNIHSVWQRNYYEHIIRNEIELNKIREYILNNPLNWKTDENFKI</sequence>
<dbReference type="InterPro" id="IPR052715">
    <property type="entry name" value="RAYT_transposase"/>
</dbReference>